<dbReference type="InterPro" id="IPR038607">
    <property type="entry name" value="PhoD-like_sf"/>
</dbReference>
<dbReference type="InterPro" id="IPR029052">
    <property type="entry name" value="Metallo-depent_PP-like"/>
</dbReference>
<comment type="caution">
    <text evidence="3">The sequence shown here is derived from an EMBL/GenBank/DDBJ whole genome shotgun (WGS) entry which is preliminary data.</text>
</comment>
<accession>A0A1C3EJF4</accession>
<feature type="region of interest" description="Disordered" evidence="1">
    <location>
        <begin position="58"/>
        <end position="79"/>
    </location>
</feature>
<feature type="region of interest" description="Disordered" evidence="1">
    <location>
        <begin position="630"/>
        <end position="658"/>
    </location>
</feature>
<sequence>MKLTRRLLLKIAPVFLLGQAYVSRAFAAAVPPFGEKYPNLESLTTGEWWNKGALAATPNANKNAKGKAKAAGGPSAPPSMNVPRDEVVCFAYYTQQNGVLKLSAQLFPLKPDEERVARLEVRPAGEDWKEIARTEVLYPGWDAHFRVEGWDGSKSVPYRVRHGEKAMFEGLIRRDPVEKEVIVVANMSCNSSRTIGPRTEIVDNLRAQDPDVLFFGGDQTYRHTEHTAGWIEFGLQFRDIIRDRPTVCIPDDHDVGHPNLWGEEGGQSHIEGDADGGYRYPVAYVNQVQRQQSWHLPDTPDPAPVNRDISVYFTRMTVGGIDFAILEDRKFKTGPAGMIPQMGPRPDHINDPSYDPKSIDLPGLELLGPRQEKFLHEWSQDYSGGAEMKCVLSATAFCGAVHMHGGPNSRLLADLDCNGWPQSGRNRALREIRCAWAPHLCGDQHLAVVVKHGIETFGDGPFGFTSPALVNTIYGRWWHPLDEQAGPNPVPNSPLPWTGDFKDGLGNPISMLAYANPENIQNEQQRADGYGLIRFDKKSRKITFECWPRFSKVSEGDKAQFPGWPVTIALDANDGRAIQGWLPELIFEGVENPVVQVIEEATADILYTVRVQGTRFQPRVYSTGKHTVKVGRDRPDAQSMEGLEPRPKDMAGSRQVKF</sequence>
<dbReference type="SUPFAM" id="SSF56300">
    <property type="entry name" value="Metallo-dependent phosphatases"/>
    <property type="match status" value="1"/>
</dbReference>
<dbReference type="AlphaFoldDB" id="A0A1C3EJF4"/>
<dbReference type="OrthoDB" id="9761852at2"/>
<evidence type="ECO:0000256" key="2">
    <source>
        <dbReference type="SAM" id="SignalP"/>
    </source>
</evidence>
<dbReference type="RefSeq" id="WP_068846909.1">
    <property type="nucleotide sequence ID" value="NZ_LYDR01000055.1"/>
</dbReference>
<organism evidence="3 4">
    <name type="scientific">Planctopirus hydrillae</name>
    <dbReference type="NCBI Taxonomy" id="1841610"/>
    <lineage>
        <taxon>Bacteria</taxon>
        <taxon>Pseudomonadati</taxon>
        <taxon>Planctomycetota</taxon>
        <taxon>Planctomycetia</taxon>
        <taxon>Planctomycetales</taxon>
        <taxon>Planctomycetaceae</taxon>
        <taxon>Planctopirus</taxon>
    </lineage>
</organism>
<evidence type="ECO:0000256" key="1">
    <source>
        <dbReference type="SAM" id="MobiDB-lite"/>
    </source>
</evidence>
<dbReference type="Proteomes" id="UP000094828">
    <property type="component" value="Unassembled WGS sequence"/>
</dbReference>
<feature type="chain" id="PRO_5008673151" description="PhoD-like phosphatase metallophosphatase domain-containing protein" evidence="2">
    <location>
        <begin position="28"/>
        <end position="658"/>
    </location>
</feature>
<proteinExistence type="predicted"/>
<evidence type="ECO:0000313" key="4">
    <source>
        <dbReference type="Proteomes" id="UP000094828"/>
    </source>
</evidence>
<reference evidence="3 4" key="1">
    <citation type="submission" date="2016-05" db="EMBL/GenBank/DDBJ databases">
        <title>Genomic and physiological characterization of Planctopirus sp. isolated from fresh water lake.</title>
        <authorList>
            <person name="Subhash Y."/>
            <person name="Ramana C."/>
        </authorList>
    </citation>
    <scope>NUCLEOTIDE SEQUENCE [LARGE SCALE GENOMIC DNA]</scope>
    <source>
        <strain evidence="3 4">JC280</strain>
    </source>
</reference>
<dbReference type="STRING" id="1841610.A6X21_18845"/>
<evidence type="ECO:0000313" key="3">
    <source>
        <dbReference type="EMBL" id="ODA33353.1"/>
    </source>
</evidence>
<feature type="compositionally biased region" description="Low complexity" evidence="1">
    <location>
        <begin position="58"/>
        <end position="74"/>
    </location>
</feature>
<protein>
    <recommendedName>
        <fullName evidence="5">PhoD-like phosphatase metallophosphatase domain-containing protein</fullName>
    </recommendedName>
</protein>
<dbReference type="CDD" id="cd00838">
    <property type="entry name" value="MPP_superfamily"/>
    <property type="match status" value="1"/>
</dbReference>
<dbReference type="EMBL" id="LYDR01000055">
    <property type="protein sequence ID" value="ODA33353.1"/>
    <property type="molecule type" value="Genomic_DNA"/>
</dbReference>
<gene>
    <name evidence="3" type="ORF">A6X21_18845</name>
</gene>
<feature type="signal peptide" evidence="2">
    <location>
        <begin position="1"/>
        <end position="27"/>
    </location>
</feature>
<dbReference type="Gene3D" id="3.60.21.70">
    <property type="entry name" value="PhoD-like phosphatase"/>
    <property type="match status" value="1"/>
</dbReference>
<evidence type="ECO:0008006" key="5">
    <source>
        <dbReference type="Google" id="ProtNLM"/>
    </source>
</evidence>
<name>A0A1C3EJF4_9PLAN</name>
<keyword evidence="2" id="KW-0732">Signal</keyword>
<keyword evidence="4" id="KW-1185">Reference proteome</keyword>